<evidence type="ECO:0000313" key="1">
    <source>
        <dbReference type="EMBL" id="KAF5206455.1"/>
    </source>
</evidence>
<keyword evidence="2" id="KW-1185">Reference proteome</keyword>
<evidence type="ECO:0000313" key="2">
    <source>
        <dbReference type="Proteomes" id="UP000554482"/>
    </source>
</evidence>
<proteinExistence type="predicted"/>
<dbReference type="Gene3D" id="1.25.40.20">
    <property type="entry name" value="Ankyrin repeat-containing domain"/>
    <property type="match status" value="1"/>
</dbReference>
<accession>A0A7J6XCA5</accession>
<dbReference type="SUPFAM" id="SSF48403">
    <property type="entry name" value="Ankyrin repeat"/>
    <property type="match status" value="1"/>
</dbReference>
<name>A0A7J6XCA5_THATH</name>
<sequence>MMTSSIQNDLATALKSGDVEYVRRVELDVLQKWRSSDEFGNSALGQAALHGTLSCYEEILKRCPSLFYETSTKGHTALHQASYN</sequence>
<comment type="caution">
    <text evidence="1">The sequence shown here is derived from an EMBL/GenBank/DDBJ whole genome shotgun (WGS) entry which is preliminary data.</text>
</comment>
<dbReference type="InterPro" id="IPR036770">
    <property type="entry name" value="Ankyrin_rpt-contain_sf"/>
</dbReference>
<evidence type="ECO:0008006" key="3">
    <source>
        <dbReference type="Google" id="ProtNLM"/>
    </source>
</evidence>
<reference evidence="1 2" key="1">
    <citation type="submission" date="2020-06" db="EMBL/GenBank/DDBJ databases">
        <title>Transcriptomic and genomic resources for Thalictrum thalictroides and T. hernandezii: Facilitating candidate gene discovery in an emerging model plant lineage.</title>
        <authorList>
            <person name="Arias T."/>
            <person name="Riano-Pachon D.M."/>
            <person name="Di Stilio V.S."/>
        </authorList>
    </citation>
    <scope>NUCLEOTIDE SEQUENCE [LARGE SCALE GENOMIC DNA]</scope>
    <source>
        <strain evidence="2">cv. WT478/WT964</strain>
        <tissue evidence="1">Leaves</tissue>
    </source>
</reference>
<dbReference type="Proteomes" id="UP000554482">
    <property type="component" value="Unassembled WGS sequence"/>
</dbReference>
<feature type="non-terminal residue" evidence="1">
    <location>
        <position position="84"/>
    </location>
</feature>
<dbReference type="AlphaFoldDB" id="A0A7J6XCA5"/>
<protein>
    <recommendedName>
        <fullName evidence="3">Ankyrin repeat family protein</fullName>
    </recommendedName>
</protein>
<organism evidence="1 2">
    <name type="scientific">Thalictrum thalictroides</name>
    <name type="common">Rue-anemone</name>
    <name type="synonym">Anemone thalictroides</name>
    <dbReference type="NCBI Taxonomy" id="46969"/>
    <lineage>
        <taxon>Eukaryota</taxon>
        <taxon>Viridiplantae</taxon>
        <taxon>Streptophyta</taxon>
        <taxon>Embryophyta</taxon>
        <taxon>Tracheophyta</taxon>
        <taxon>Spermatophyta</taxon>
        <taxon>Magnoliopsida</taxon>
        <taxon>Ranunculales</taxon>
        <taxon>Ranunculaceae</taxon>
        <taxon>Thalictroideae</taxon>
        <taxon>Thalictrum</taxon>
    </lineage>
</organism>
<dbReference type="EMBL" id="JABWDY010002696">
    <property type="protein sequence ID" value="KAF5206455.1"/>
    <property type="molecule type" value="Genomic_DNA"/>
</dbReference>
<gene>
    <name evidence="1" type="ORF">FRX31_003958</name>
</gene>